<evidence type="ECO:0000256" key="2">
    <source>
        <dbReference type="ARBA" id="ARBA00022737"/>
    </source>
</evidence>
<dbReference type="InterPro" id="IPR002048">
    <property type="entry name" value="EF_hand_dom"/>
</dbReference>
<dbReference type="InterPro" id="IPR018247">
    <property type="entry name" value="EF_Hand_1_Ca_BS"/>
</dbReference>
<accession>A0A3N4VVS9</accession>
<feature type="chain" id="PRO_5017981972" evidence="4">
    <location>
        <begin position="23"/>
        <end position="208"/>
    </location>
</feature>
<proteinExistence type="predicted"/>
<dbReference type="GO" id="GO:0005509">
    <property type="term" value="F:calcium ion binding"/>
    <property type="evidence" value="ECO:0007669"/>
    <property type="project" value="InterPro"/>
</dbReference>
<dbReference type="PANTHER" id="PTHR10827:SF98">
    <property type="entry name" value="45 KDA CALCIUM-BINDING PROTEIN"/>
    <property type="match status" value="1"/>
</dbReference>
<keyword evidence="1" id="KW-0479">Metal-binding</keyword>
<feature type="compositionally biased region" description="Basic and acidic residues" evidence="3">
    <location>
        <begin position="87"/>
        <end position="107"/>
    </location>
</feature>
<gene>
    <name evidence="6" type="ORF">EDC50_0329</name>
</gene>
<feature type="signal peptide" evidence="4">
    <location>
        <begin position="1"/>
        <end position="22"/>
    </location>
</feature>
<feature type="compositionally biased region" description="Basic and acidic residues" evidence="3">
    <location>
        <begin position="59"/>
        <end position="76"/>
    </location>
</feature>
<keyword evidence="2" id="KW-0677">Repeat</keyword>
<dbReference type="Pfam" id="PF13202">
    <property type="entry name" value="EF-hand_5"/>
    <property type="match status" value="5"/>
</dbReference>
<reference evidence="6 7" key="1">
    <citation type="submission" date="2018-11" db="EMBL/GenBank/DDBJ databases">
        <title>Genomic Encyclopedia of Type Strains, Phase IV (KMG-IV): sequencing the most valuable type-strain genomes for metagenomic binning, comparative biology and taxonomic classification.</title>
        <authorList>
            <person name="Goeker M."/>
        </authorList>
    </citation>
    <scope>NUCLEOTIDE SEQUENCE [LARGE SCALE GENOMIC DNA]</scope>
    <source>
        <strain evidence="6 7">DSM 25623</strain>
    </source>
</reference>
<comment type="caution">
    <text evidence="6">The sequence shown here is derived from an EMBL/GenBank/DDBJ whole genome shotgun (WGS) entry which is preliminary data.</text>
</comment>
<organism evidence="6 7">
    <name type="scientific">Vulcaniibacterium tengchongense</name>
    <dbReference type="NCBI Taxonomy" id="1273429"/>
    <lineage>
        <taxon>Bacteria</taxon>
        <taxon>Pseudomonadati</taxon>
        <taxon>Pseudomonadota</taxon>
        <taxon>Gammaproteobacteria</taxon>
        <taxon>Lysobacterales</taxon>
        <taxon>Lysobacteraceae</taxon>
        <taxon>Vulcaniibacterium</taxon>
    </lineage>
</organism>
<dbReference type="PROSITE" id="PS50222">
    <property type="entry name" value="EF_HAND_2"/>
    <property type="match status" value="1"/>
</dbReference>
<dbReference type="RefSeq" id="WP_123768733.1">
    <property type="nucleotide sequence ID" value="NZ_RKQN01000001.1"/>
</dbReference>
<protein>
    <submittedName>
        <fullName evidence="6">Ca2+-binding EF-hand superfamily protein</fullName>
    </submittedName>
</protein>
<feature type="domain" description="EF-hand" evidence="5">
    <location>
        <begin position="178"/>
        <end position="208"/>
    </location>
</feature>
<evidence type="ECO:0000259" key="5">
    <source>
        <dbReference type="PROSITE" id="PS50222"/>
    </source>
</evidence>
<evidence type="ECO:0000313" key="6">
    <source>
        <dbReference type="EMBL" id="RPE81157.1"/>
    </source>
</evidence>
<keyword evidence="7" id="KW-1185">Reference proteome</keyword>
<feature type="region of interest" description="Disordered" evidence="3">
    <location>
        <begin position="57"/>
        <end position="107"/>
    </location>
</feature>
<dbReference type="InterPro" id="IPR011992">
    <property type="entry name" value="EF-hand-dom_pair"/>
</dbReference>
<dbReference type="SUPFAM" id="SSF47473">
    <property type="entry name" value="EF-hand"/>
    <property type="match status" value="1"/>
</dbReference>
<dbReference type="PANTHER" id="PTHR10827">
    <property type="entry name" value="RETICULOCALBIN"/>
    <property type="match status" value="1"/>
</dbReference>
<evidence type="ECO:0000256" key="4">
    <source>
        <dbReference type="SAM" id="SignalP"/>
    </source>
</evidence>
<dbReference type="Gene3D" id="1.10.238.10">
    <property type="entry name" value="EF-hand"/>
    <property type="match status" value="3"/>
</dbReference>
<name>A0A3N4VVS9_9GAMM</name>
<evidence type="ECO:0000313" key="7">
    <source>
        <dbReference type="Proteomes" id="UP000269708"/>
    </source>
</evidence>
<dbReference type="PROSITE" id="PS00018">
    <property type="entry name" value="EF_HAND_1"/>
    <property type="match status" value="1"/>
</dbReference>
<dbReference type="OrthoDB" id="6089795at2"/>
<dbReference type="Proteomes" id="UP000269708">
    <property type="component" value="Unassembled WGS sequence"/>
</dbReference>
<keyword evidence="4" id="KW-0732">Signal</keyword>
<evidence type="ECO:0000256" key="1">
    <source>
        <dbReference type="ARBA" id="ARBA00022723"/>
    </source>
</evidence>
<evidence type="ECO:0000256" key="3">
    <source>
        <dbReference type="SAM" id="MobiDB-lite"/>
    </source>
</evidence>
<dbReference type="EMBL" id="RKQN01000001">
    <property type="protein sequence ID" value="RPE81157.1"/>
    <property type="molecule type" value="Genomic_DNA"/>
</dbReference>
<sequence>MKLHVLTLAAALGATLAGAALARPDAGQPWPMRHLDANGDGAIDRNEAAAHPRLAAKFDGLDKNRDGKLDASERPSRASGRGRGHHGPGDRLVRIAEADRDGDGRIGRSEAAGLRRIGGQFAQIDRNGDGYLVRSELQAYHQRMRGQRQAEFARRAEQRFAAADLNRDGRLSKVEVGEKMPRLAKAFAFLDEDRDGYLTRRDLAPPAR</sequence>
<dbReference type="AlphaFoldDB" id="A0A3N4VVS9"/>